<dbReference type="Proteomes" id="UP001298424">
    <property type="component" value="Unassembled WGS sequence"/>
</dbReference>
<evidence type="ECO:0000313" key="2">
    <source>
        <dbReference type="EMBL" id="MCG6503032.1"/>
    </source>
</evidence>
<comment type="caution">
    <text evidence="2">The sequence shown here is derived from an EMBL/GenBank/DDBJ whole genome shotgun (WGS) entry which is preliminary data.</text>
</comment>
<accession>A0ABS9NKD4</accession>
<sequence>MGYHIRIINTGKEMPEENKIIRNKEKLSKHLKTKFNFHEDRDEAGEVYFYDTSNEENVLFYDGEELLAITTSDHLLSVMIKIAESFGDGSRVVGDENETYKDINTVYLHEDDLDEDGCRQAQKKNKVSYIIEKIKDIILPVIFPIILGITVLILKYFNILK</sequence>
<organism evidence="2 3">
    <name type="scientific">Kingella pumchi</name>
    <dbReference type="NCBI Taxonomy" id="2779506"/>
    <lineage>
        <taxon>Bacteria</taxon>
        <taxon>Pseudomonadati</taxon>
        <taxon>Pseudomonadota</taxon>
        <taxon>Betaproteobacteria</taxon>
        <taxon>Neisseriales</taxon>
        <taxon>Neisseriaceae</taxon>
        <taxon>Kingella</taxon>
    </lineage>
</organism>
<dbReference type="RefSeq" id="WP_238744970.1">
    <property type="nucleotide sequence ID" value="NZ_JAKOOW010000001.1"/>
</dbReference>
<protein>
    <submittedName>
        <fullName evidence="2">Uncharacterized protein</fullName>
    </submittedName>
</protein>
<feature type="transmembrane region" description="Helical" evidence="1">
    <location>
        <begin position="137"/>
        <end position="157"/>
    </location>
</feature>
<name>A0ABS9NKD4_9NEIS</name>
<reference evidence="2 3" key="1">
    <citation type="submission" date="2022-02" db="EMBL/GenBank/DDBJ databases">
        <title>Genome sequence data of Kingella unionensis sp. nov. strain CICC 24913 (CCUG 75125).</title>
        <authorList>
            <person name="Xiao M."/>
        </authorList>
    </citation>
    <scope>NUCLEOTIDE SEQUENCE [LARGE SCALE GENOMIC DNA]</scope>
    <source>
        <strain evidence="2 3">CICC 24913</strain>
    </source>
</reference>
<evidence type="ECO:0000313" key="3">
    <source>
        <dbReference type="Proteomes" id="UP001298424"/>
    </source>
</evidence>
<evidence type="ECO:0000256" key="1">
    <source>
        <dbReference type="SAM" id="Phobius"/>
    </source>
</evidence>
<keyword evidence="3" id="KW-1185">Reference proteome</keyword>
<gene>
    <name evidence="2" type="ORF">MB824_00725</name>
</gene>
<dbReference type="EMBL" id="JAKOOW010000001">
    <property type="protein sequence ID" value="MCG6503032.1"/>
    <property type="molecule type" value="Genomic_DNA"/>
</dbReference>
<proteinExistence type="predicted"/>
<keyword evidence="1" id="KW-0472">Membrane</keyword>
<keyword evidence="1" id="KW-0812">Transmembrane</keyword>
<keyword evidence="1" id="KW-1133">Transmembrane helix</keyword>